<name>A0ACD0WFF3_CLALS</name>
<dbReference type="Proteomes" id="UP000326582">
    <property type="component" value="Chromosome 1"/>
</dbReference>
<evidence type="ECO:0000313" key="1">
    <source>
        <dbReference type="EMBL" id="QFZ25792.1"/>
    </source>
</evidence>
<gene>
    <name evidence="1" type="ORF">EJF14_10904</name>
</gene>
<reference evidence="2" key="1">
    <citation type="journal article" date="2019" name="MBio">
        <title>Comparative genomics for the elucidation of multidrug resistance (MDR) in Candida lusitaniae.</title>
        <authorList>
            <person name="Kannan A."/>
            <person name="Asner S.A."/>
            <person name="Trachsel E."/>
            <person name="Kelly S."/>
            <person name="Parker J."/>
            <person name="Sanglard D."/>
        </authorList>
    </citation>
    <scope>NUCLEOTIDE SEQUENCE [LARGE SCALE GENOMIC DNA]</scope>
    <source>
        <strain evidence="2">P1</strain>
    </source>
</reference>
<organism evidence="1 2">
    <name type="scientific">Clavispora lusitaniae</name>
    <name type="common">Candida lusitaniae</name>
    <dbReference type="NCBI Taxonomy" id="36911"/>
    <lineage>
        <taxon>Eukaryota</taxon>
        <taxon>Fungi</taxon>
        <taxon>Dikarya</taxon>
        <taxon>Ascomycota</taxon>
        <taxon>Saccharomycotina</taxon>
        <taxon>Pichiomycetes</taxon>
        <taxon>Metschnikowiaceae</taxon>
        <taxon>Clavispora</taxon>
    </lineage>
</organism>
<accession>A0ACD0WFF3</accession>
<dbReference type="EMBL" id="CP038484">
    <property type="protein sequence ID" value="QFZ25792.1"/>
    <property type="molecule type" value="Genomic_DNA"/>
</dbReference>
<sequence length="870" mass="95910">MFRRKTRNSTAYTGVGQANNAVQQPNTNAMAAALSIGENLRETQPAKYGKSRTSSLKNQAHTTRSAGSLLKRSPSVQDGGFRPPVTRTSRAGSNASKRNTSMSSTGSTGKRLVYSVDDSFNDSLLEEMGKEADVHYSNRAKMEDVKLKHRPAEKPPVKMVKKYIPTPNGIKVVEVPESSMQQEIARSNSMRSGMSIKRSPSMQKTPRSASINSTSRQPTHKVTRSTGSRLSSLVSPPKIEEKVAEETREGAIDSATERQHEMDQLQKSIESEKRLAEELERKRLEYERLKQLRLENEKKMQELKKLEEEEEEAVSRSMSPVAEQIPKEHPIPKLATDIPESSEKRSDTTVEHNAVENNAKSIEVQHNDNDIKKTSHEENNVQKLEGEDEEEEEEEEEVEEEEEEEDVPIKPLPIIVDELEVKKNEADTLKPSDDHQDGHSSLYSLDASNTEIAATSSLSEASDLDKVLEKVSKSNNKEGGEDEFGIEEVEDTDSPNLAHHLRPVFDPVTDDVPAISPTFDPVPEIIEEGYTDLNLTSHSPPNVASSLQSITSNESRSKPIKSAMKQPKATYSKSPKSENESPAHQAYLSLTTAENTRLNSKLSNSQLGDASDLPPEHHVNPPRSPNTVQKRVSQTLRKQPSGAMSGGMAGRSLRPASQADFHQPRTLAASNGGMSARSFKTQPQPIAPHPALQPNYQSPSKLKAADLYAKANSRPRSVFQPVQRKSSFSKNADQQAKPEAARPVSHIQHRTTLRAPAYSSPSARPSYEQSFAGNSSTAQESNGGSRFKSRLADSDDEDAGLSHFKGGEGFLSRFSDSADDLTKHSNVSGQGSSNDLAQAPVTSLRKNENEAPKEGKHKKKRFLKKLFGRN</sequence>
<proteinExistence type="predicted"/>
<protein>
    <submittedName>
        <fullName evidence="1">Eisosome protein</fullName>
    </submittedName>
</protein>
<evidence type="ECO:0000313" key="2">
    <source>
        <dbReference type="Proteomes" id="UP000326582"/>
    </source>
</evidence>
<keyword evidence="2" id="KW-1185">Reference proteome</keyword>